<feature type="compositionally biased region" description="Pro residues" evidence="1">
    <location>
        <begin position="40"/>
        <end position="61"/>
    </location>
</feature>
<evidence type="ECO:0000313" key="5">
    <source>
        <dbReference type="Proteomes" id="UP001597199"/>
    </source>
</evidence>
<name>A0ABW4BGX5_9LACO</name>
<dbReference type="Proteomes" id="UP001597199">
    <property type="component" value="Unassembled WGS sequence"/>
</dbReference>
<dbReference type="RefSeq" id="WP_204119112.1">
    <property type="nucleotide sequence ID" value="NZ_BOLV01000011.1"/>
</dbReference>
<sequence>MKKVGWLLIAGLSFSFYTAQPVRADQMRSTASFTLVASPPTWPTPGAPTEQPPKRPSPGPLPATGETQHALVVWLGVGLLAALGLNQRRVNRRRGLRQIG</sequence>
<feature type="transmembrane region" description="Helical" evidence="2">
    <location>
        <begin position="67"/>
        <end position="85"/>
    </location>
</feature>
<dbReference type="NCBIfam" id="TIGR01167">
    <property type="entry name" value="LPXTG_anchor"/>
    <property type="match status" value="1"/>
</dbReference>
<keyword evidence="5" id="KW-1185">Reference proteome</keyword>
<evidence type="ECO:0000256" key="1">
    <source>
        <dbReference type="SAM" id="MobiDB-lite"/>
    </source>
</evidence>
<gene>
    <name evidence="4" type="ORF">ACFQ41_10595</name>
</gene>
<organism evidence="4 5">
    <name type="scientific">Lacticaseibacillus suilingensis</name>
    <dbReference type="NCBI Taxonomy" id="2799577"/>
    <lineage>
        <taxon>Bacteria</taxon>
        <taxon>Bacillati</taxon>
        <taxon>Bacillota</taxon>
        <taxon>Bacilli</taxon>
        <taxon>Lactobacillales</taxon>
        <taxon>Lactobacillaceae</taxon>
        <taxon>Lacticaseibacillus</taxon>
    </lineage>
</organism>
<protein>
    <submittedName>
        <fullName evidence="4">LPXTG cell wall anchor domain-containing protein</fullName>
    </submittedName>
</protein>
<keyword evidence="3" id="KW-0732">Signal</keyword>
<evidence type="ECO:0000256" key="3">
    <source>
        <dbReference type="SAM" id="SignalP"/>
    </source>
</evidence>
<evidence type="ECO:0000313" key="4">
    <source>
        <dbReference type="EMBL" id="MFD1399755.1"/>
    </source>
</evidence>
<keyword evidence="2" id="KW-0472">Membrane</keyword>
<feature type="signal peptide" evidence="3">
    <location>
        <begin position="1"/>
        <end position="24"/>
    </location>
</feature>
<feature type="chain" id="PRO_5046481667" evidence="3">
    <location>
        <begin position="25"/>
        <end position="100"/>
    </location>
</feature>
<feature type="region of interest" description="Disordered" evidence="1">
    <location>
        <begin position="36"/>
        <end position="64"/>
    </location>
</feature>
<accession>A0ABW4BGX5</accession>
<evidence type="ECO:0000256" key="2">
    <source>
        <dbReference type="SAM" id="Phobius"/>
    </source>
</evidence>
<proteinExistence type="predicted"/>
<keyword evidence="2" id="KW-0812">Transmembrane</keyword>
<dbReference type="EMBL" id="JBHTOA010000040">
    <property type="protein sequence ID" value="MFD1399755.1"/>
    <property type="molecule type" value="Genomic_DNA"/>
</dbReference>
<comment type="caution">
    <text evidence="4">The sequence shown here is derived from an EMBL/GenBank/DDBJ whole genome shotgun (WGS) entry which is preliminary data.</text>
</comment>
<keyword evidence="2" id="KW-1133">Transmembrane helix</keyword>
<reference evidence="5" key="1">
    <citation type="journal article" date="2019" name="Int. J. Syst. Evol. Microbiol.">
        <title>The Global Catalogue of Microorganisms (GCM) 10K type strain sequencing project: providing services to taxonomists for standard genome sequencing and annotation.</title>
        <authorList>
            <consortium name="The Broad Institute Genomics Platform"/>
            <consortium name="The Broad Institute Genome Sequencing Center for Infectious Disease"/>
            <person name="Wu L."/>
            <person name="Ma J."/>
        </authorList>
    </citation>
    <scope>NUCLEOTIDE SEQUENCE [LARGE SCALE GENOMIC DNA]</scope>
    <source>
        <strain evidence="5">CCM 9110</strain>
    </source>
</reference>